<evidence type="ECO:0000256" key="1">
    <source>
        <dbReference type="SAM" id="MobiDB-lite"/>
    </source>
</evidence>
<dbReference type="InParanoid" id="A0A2G5EA44"/>
<dbReference type="PANTHER" id="PTHR35324">
    <property type="entry name" value="BNAA08G03750D PROTEIN"/>
    <property type="match status" value="1"/>
</dbReference>
<feature type="region of interest" description="Disordered" evidence="1">
    <location>
        <begin position="1"/>
        <end position="25"/>
    </location>
</feature>
<evidence type="ECO:0000313" key="2">
    <source>
        <dbReference type="EMBL" id="PIA52427.1"/>
    </source>
</evidence>
<reference evidence="2 3" key="1">
    <citation type="submission" date="2017-09" db="EMBL/GenBank/DDBJ databases">
        <title>WGS assembly of Aquilegia coerulea Goldsmith.</title>
        <authorList>
            <person name="Hodges S."/>
            <person name="Kramer E."/>
            <person name="Nordborg M."/>
            <person name="Tomkins J."/>
            <person name="Borevitz J."/>
            <person name="Derieg N."/>
            <person name="Yan J."/>
            <person name="Mihaltcheva S."/>
            <person name="Hayes R.D."/>
            <person name="Rokhsar D."/>
        </authorList>
    </citation>
    <scope>NUCLEOTIDE SEQUENCE [LARGE SCALE GENOMIC DNA]</scope>
    <source>
        <strain evidence="3">cv. Goldsmith</strain>
    </source>
</reference>
<sequence length="96" mass="10913">MAFTISSKTNQPSSNSVDHEEPETLNTITSHLYLKPSHTTESIDKDVVLRRIRNRKRVNKVRSVLQAIFSSPSSEKAVDKVTMPRQMWLEDAFSAP</sequence>
<dbReference type="OrthoDB" id="749289at2759"/>
<name>A0A2G5EA44_AQUCA</name>
<gene>
    <name evidence="2" type="ORF">AQUCO_01000358v1</name>
</gene>
<keyword evidence="3" id="KW-1185">Reference proteome</keyword>
<protein>
    <submittedName>
        <fullName evidence="2">Uncharacterized protein</fullName>
    </submittedName>
</protein>
<evidence type="ECO:0000313" key="3">
    <source>
        <dbReference type="Proteomes" id="UP000230069"/>
    </source>
</evidence>
<dbReference type="PANTHER" id="PTHR35324:SF4">
    <property type="entry name" value="EXPRESSED PROTEIN"/>
    <property type="match status" value="1"/>
</dbReference>
<dbReference type="Proteomes" id="UP000230069">
    <property type="component" value="Unassembled WGS sequence"/>
</dbReference>
<feature type="compositionally biased region" description="Polar residues" evidence="1">
    <location>
        <begin position="1"/>
        <end position="16"/>
    </location>
</feature>
<dbReference type="AlphaFoldDB" id="A0A2G5EA44"/>
<dbReference type="EMBL" id="KZ305027">
    <property type="protein sequence ID" value="PIA52427.1"/>
    <property type="molecule type" value="Genomic_DNA"/>
</dbReference>
<organism evidence="2 3">
    <name type="scientific">Aquilegia coerulea</name>
    <name type="common">Rocky mountain columbine</name>
    <dbReference type="NCBI Taxonomy" id="218851"/>
    <lineage>
        <taxon>Eukaryota</taxon>
        <taxon>Viridiplantae</taxon>
        <taxon>Streptophyta</taxon>
        <taxon>Embryophyta</taxon>
        <taxon>Tracheophyta</taxon>
        <taxon>Spermatophyta</taxon>
        <taxon>Magnoliopsida</taxon>
        <taxon>Ranunculales</taxon>
        <taxon>Ranunculaceae</taxon>
        <taxon>Thalictroideae</taxon>
        <taxon>Aquilegia</taxon>
    </lineage>
</organism>
<proteinExistence type="predicted"/>
<accession>A0A2G5EA44</accession>